<protein>
    <recommendedName>
        <fullName evidence="4">Outer membrane protein beta-barrel domain-containing protein</fullName>
    </recommendedName>
</protein>
<feature type="signal peptide" evidence="1">
    <location>
        <begin position="1"/>
        <end position="25"/>
    </location>
</feature>
<dbReference type="EMBL" id="FOMX01000008">
    <property type="protein sequence ID" value="SFE07747.1"/>
    <property type="molecule type" value="Genomic_DNA"/>
</dbReference>
<keyword evidence="1" id="KW-0732">Signal</keyword>
<evidence type="ECO:0008006" key="4">
    <source>
        <dbReference type="Google" id="ProtNLM"/>
    </source>
</evidence>
<dbReference type="Proteomes" id="UP000199400">
    <property type="component" value="Unassembled WGS sequence"/>
</dbReference>
<evidence type="ECO:0000313" key="2">
    <source>
        <dbReference type="EMBL" id="SFE07747.1"/>
    </source>
</evidence>
<organism evidence="2 3">
    <name type="scientific">Nannocystis exedens</name>
    <dbReference type="NCBI Taxonomy" id="54"/>
    <lineage>
        <taxon>Bacteria</taxon>
        <taxon>Pseudomonadati</taxon>
        <taxon>Myxococcota</taxon>
        <taxon>Polyangia</taxon>
        <taxon>Nannocystales</taxon>
        <taxon>Nannocystaceae</taxon>
        <taxon>Nannocystis</taxon>
    </lineage>
</organism>
<dbReference type="STRING" id="54.SAMN02745121_02921"/>
<gene>
    <name evidence="2" type="ORF">SAMN02745121_02921</name>
</gene>
<evidence type="ECO:0000256" key="1">
    <source>
        <dbReference type="SAM" id="SignalP"/>
    </source>
</evidence>
<feature type="chain" id="PRO_5011464050" description="Outer membrane protein beta-barrel domain-containing protein" evidence="1">
    <location>
        <begin position="26"/>
        <end position="246"/>
    </location>
</feature>
<sequence length="246" mass="27018">MTHRKLFVLWTLLCALALLPRAAEAAPVTVGGKASTTGGTSGSASGPKRSGFELPENIIGGNAITALLPVQVGFAGYLPRVRIGFQYERQLYKAHWVYVQIAGLLDRGDWHTFRLPECGLGASMGSCNRGTVAGFDLGLGYSHKWFLKEHPYLVPIARVGLNGGAWWYPYITESRQQARERTWSMSVRGGGGLRIFLLRNLALGLDVNLVLGFTISRDRPLARPPETNANFLIGMEVLPLIVEHRF</sequence>
<accession>A0A1I1XK58</accession>
<name>A0A1I1XK58_9BACT</name>
<reference evidence="3" key="1">
    <citation type="submission" date="2016-10" db="EMBL/GenBank/DDBJ databases">
        <authorList>
            <person name="Varghese N."/>
            <person name="Submissions S."/>
        </authorList>
    </citation>
    <scope>NUCLEOTIDE SEQUENCE [LARGE SCALE GENOMIC DNA]</scope>
    <source>
        <strain evidence="3">ATCC 25963</strain>
    </source>
</reference>
<dbReference type="RefSeq" id="WP_096331226.1">
    <property type="nucleotide sequence ID" value="NZ_FOMX01000008.1"/>
</dbReference>
<keyword evidence="3" id="KW-1185">Reference proteome</keyword>
<dbReference type="AlphaFoldDB" id="A0A1I1XK58"/>
<proteinExistence type="predicted"/>
<evidence type="ECO:0000313" key="3">
    <source>
        <dbReference type="Proteomes" id="UP000199400"/>
    </source>
</evidence>